<dbReference type="GO" id="GO:0006355">
    <property type="term" value="P:regulation of DNA-templated transcription"/>
    <property type="evidence" value="ECO:0007669"/>
    <property type="project" value="InterPro"/>
</dbReference>
<dbReference type="SMART" id="SM00421">
    <property type="entry name" value="HTH_LUXR"/>
    <property type="match status" value="1"/>
</dbReference>
<evidence type="ECO:0000256" key="2">
    <source>
        <dbReference type="ARBA" id="ARBA00023012"/>
    </source>
</evidence>
<organism evidence="6 7">
    <name type="scientific">Parasutterella excrementihominis</name>
    <dbReference type="NCBI Taxonomy" id="487175"/>
    <lineage>
        <taxon>Bacteria</taxon>
        <taxon>Pseudomonadati</taxon>
        <taxon>Pseudomonadota</taxon>
        <taxon>Betaproteobacteria</taxon>
        <taxon>Burkholderiales</taxon>
        <taxon>Sutterellaceae</taxon>
        <taxon>Parasutterella</taxon>
    </lineage>
</organism>
<evidence type="ECO:0000256" key="1">
    <source>
        <dbReference type="ARBA" id="ARBA00022553"/>
    </source>
</evidence>
<dbReference type="GO" id="GO:0003677">
    <property type="term" value="F:DNA binding"/>
    <property type="evidence" value="ECO:0007669"/>
    <property type="project" value="UniProtKB-KW"/>
</dbReference>
<dbReference type="AlphaFoldDB" id="A0A6I3RXX3"/>
<keyword evidence="4" id="KW-0238">DNA-binding</keyword>
<dbReference type="Proteomes" id="UP000462362">
    <property type="component" value="Unassembled WGS sequence"/>
</dbReference>
<keyword evidence="5" id="KW-0804">Transcription</keyword>
<gene>
    <name evidence="6" type="ORF">GMD42_01455</name>
</gene>
<dbReference type="SMART" id="SM00448">
    <property type="entry name" value="REC"/>
    <property type="match status" value="1"/>
</dbReference>
<evidence type="ECO:0000256" key="4">
    <source>
        <dbReference type="ARBA" id="ARBA00023125"/>
    </source>
</evidence>
<dbReference type="PROSITE" id="PS50043">
    <property type="entry name" value="HTH_LUXR_2"/>
    <property type="match status" value="1"/>
</dbReference>
<dbReference type="Pfam" id="PF00196">
    <property type="entry name" value="GerE"/>
    <property type="match status" value="1"/>
</dbReference>
<dbReference type="InterPro" id="IPR011006">
    <property type="entry name" value="CheY-like_superfamily"/>
</dbReference>
<protein>
    <submittedName>
        <fullName evidence="6">Response regulator</fullName>
    </submittedName>
</protein>
<dbReference type="PANTHER" id="PTHR44688:SF16">
    <property type="entry name" value="DNA-BINDING TRANSCRIPTIONAL ACTIVATOR DEVR_DOSR"/>
    <property type="match status" value="1"/>
</dbReference>
<evidence type="ECO:0000256" key="5">
    <source>
        <dbReference type="ARBA" id="ARBA00023163"/>
    </source>
</evidence>
<keyword evidence="3" id="KW-0805">Transcription regulation</keyword>
<proteinExistence type="predicted"/>
<accession>A0A6I3RXX3</accession>
<dbReference type="PROSITE" id="PS50110">
    <property type="entry name" value="RESPONSE_REGULATORY"/>
    <property type="match status" value="1"/>
</dbReference>
<keyword evidence="2" id="KW-0902">Two-component regulatory system</keyword>
<dbReference type="SUPFAM" id="SSF46894">
    <property type="entry name" value="C-terminal effector domain of the bipartite response regulators"/>
    <property type="match status" value="1"/>
</dbReference>
<dbReference type="PRINTS" id="PR00038">
    <property type="entry name" value="HTHLUXR"/>
</dbReference>
<dbReference type="Gene3D" id="1.10.10.10">
    <property type="entry name" value="Winged helix-like DNA-binding domain superfamily/Winged helix DNA-binding domain"/>
    <property type="match status" value="1"/>
</dbReference>
<dbReference type="InterPro" id="IPR001789">
    <property type="entry name" value="Sig_transdc_resp-reg_receiver"/>
</dbReference>
<dbReference type="GO" id="GO:0000160">
    <property type="term" value="P:phosphorelay signal transduction system"/>
    <property type="evidence" value="ECO:0007669"/>
    <property type="project" value="UniProtKB-KW"/>
</dbReference>
<evidence type="ECO:0000313" key="6">
    <source>
        <dbReference type="EMBL" id="MTU42308.1"/>
    </source>
</evidence>
<evidence type="ECO:0000313" key="7">
    <source>
        <dbReference type="Proteomes" id="UP000462362"/>
    </source>
</evidence>
<dbReference type="GeneID" id="43348416"/>
<dbReference type="SUPFAM" id="SSF52172">
    <property type="entry name" value="CheY-like"/>
    <property type="match status" value="1"/>
</dbReference>
<dbReference type="EMBL" id="WNCL01000002">
    <property type="protein sequence ID" value="MTU42308.1"/>
    <property type="molecule type" value="Genomic_DNA"/>
</dbReference>
<dbReference type="CDD" id="cd17537">
    <property type="entry name" value="REC_FixJ"/>
    <property type="match status" value="1"/>
</dbReference>
<dbReference type="InterPro" id="IPR016032">
    <property type="entry name" value="Sig_transdc_resp-reg_C-effctor"/>
</dbReference>
<dbReference type="FunFam" id="3.40.50.2300:FF:000018">
    <property type="entry name" value="DNA-binding transcriptional regulator NtrC"/>
    <property type="match status" value="1"/>
</dbReference>
<dbReference type="RefSeq" id="WP_008863876.1">
    <property type="nucleotide sequence ID" value="NZ_CALFDP010000050.1"/>
</dbReference>
<dbReference type="InterPro" id="IPR036388">
    <property type="entry name" value="WH-like_DNA-bd_sf"/>
</dbReference>
<reference evidence="6 7" key="1">
    <citation type="journal article" date="2019" name="Nat. Med.">
        <title>A library of human gut bacterial isolates paired with longitudinal multiomics data enables mechanistic microbiome research.</title>
        <authorList>
            <person name="Poyet M."/>
            <person name="Groussin M."/>
            <person name="Gibbons S.M."/>
            <person name="Avila-Pacheco J."/>
            <person name="Jiang X."/>
            <person name="Kearney S.M."/>
            <person name="Perrotta A.R."/>
            <person name="Berdy B."/>
            <person name="Zhao S."/>
            <person name="Lieberman T.D."/>
            <person name="Swanson P.K."/>
            <person name="Smith M."/>
            <person name="Roesemann S."/>
            <person name="Alexander J.E."/>
            <person name="Rich S.A."/>
            <person name="Livny J."/>
            <person name="Vlamakis H."/>
            <person name="Clish C."/>
            <person name="Bullock K."/>
            <person name="Deik A."/>
            <person name="Scott J."/>
            <person name="Pierce K.A."/>
            <person name="Xavier R.J."/>
            <person name="Alm E.J."/>
        </authorList>
    </citation>
    <scope>NUCLEOTIDE SEQUENCE [LARGE SCALE GENOMIC DNA]</scope>
    <source>
        <strain evidence="6 7">BIOML-A2</strain>
    </source>
</reference>
<evidence type="ECO:0000256" key="3">
    <source>
        <dbReference type="ARBA" id="ARBA00023015"/>
    </source>
</evidence>
<dbReference type="PANTHER" id="PTHR44688">
    <property type="entry name" value="DNA-BINDING TRANSCRIPTIONAL ACTIVATOR DEVR_DOSR"/>
    <property type="match status" value="1"/>
</dbReference>
<dbReference type="Pfam" id="PF00072">
    <property type="entry name" value="Response_reg"/>
    <property type="match status" value="1"/>
</dbReference>
<name>A0A6I3RXX3_9BURK</name>
<dbReference type="InterPro" id="IPR000792">
    <property type="entry name" value="Tscrpt_reg_LuxR_C"/>
</dbReference>
<sequence>MTQGCLIRIVDDDEDMRESLSFLLESEGWKCSAYSSAREFLIEDAGSVPGCLILDIRMPEMTGLELQQEMNRRKIFLPIVFLTGHGSIDMAVSAMKSGAVEFLQKPVDHARLLGIVRDCVRRCSNGFAVLDFDIIEAKRRWETLTEKEQQVLTLIAAGLLNKEAAERLGNSVRTIENHRAAAMKRLQIKTLAQLHSLIEAVKENKNQ</sequence>
<dbReference type="CDD" id="cd06170">
    <property type="entry name" value="LuxR_C_like"/>
    <property type="match status" value="1"/>
</dbReference>
<comment type="caution">
    <text evidence="6">The sequence shown here is derived from an EMBL/GenBank/DDBJ whole genome shotgun (WGS) entry which is preliminary data.</text>
</comment>
<keyword evidence="1" id="KW-0597">Phosphoprotein</keyword>
<dbReference type="Gene3D" id="3.40.50.2300">
    <property type="match status" value="1"/>
</dbReference>